<dbReference type="RefSeq" id="WP_130923585.1">
    <property type="nucleotide sequence ID" value="NZ_JAANOL010000001.1"/>
</dbReference>
<dbReference type="Gene3D" id="2.40.160.50">
    <property type="entry name" value="membrane protein fhac: a member of the omp85/tpsb transporter family"/>
    <property type="match status" value="1"/>
</dbReference>
<dbReference type="EMBL" id="SEWY01000004">
    <property type="protein sequence ID" value="TBH71962.1"/>
    <property type="molecule type" value="Genomic_DNA"/>
</dbReference>
<dbReference type="Proteomes" id="UP000293583">
    <property type="component" value="Unassembled WGS sequence"/>
</dbReference>
<keyword evidence="2" id="KW-1185">Reference proteome</keyword>
<comment type="caution">
    <text evidence="1">The sequence shown here is derived from an EMBL/GenBank/DDBJ whole genome shotgun (WGS) entry which is preliminary data.</text>
</comment>
<reference evidence="1 2" key="1">
    <citation type="submission" date="2019-02" db="EMBL/GenBank/DDBJ databases">
        <title>Genome of a new Bacteroidetes strain.</title>
        <authorList>
            <person name="Pitt A."/>
        </authorList>
    </citation>
    <scope>NUCLEOTIDE SEQUENCE [LARGE SCALE GENOMIC DNA]</scope>
    <source>
        <strain evidence="1 2">103A-SOEBACH</strain>
    </source>
</reference>
<protein>
    <recommendedName>
        <fullName evidence="3">Translocation protein TolB</fullName>
    </recommendedName>
</protein>
<evidence type="ECO:0000313" key="2">
    <source>
        <dbReference type="Proteomes" id="UP000293583"/>
    </source>
</evidence>
<evidence type="ECO:0008006" key="3">
    <source>
        <dbReference type="Google" id="ProtNLM"/>
    </source>
</evidence>
<dbReference type="AlphaFoldDB" id="A0A4Q9B923"/>
<evidence type="ECO:0000313" key="1">
    <source>
        <dbReference type="EMBL" id="TBH71962.1"/>
    </source>
</evidence>
<dbReference type="SUPFAM" id="SSF69304">
    <property type="entry name" value="Tricorn protease N-terminal domain"/>
    <property type="match status" value="1"/>
</dbReference>
<gene>
    <name evidence="1" type="ORF">EWU20_09035</name>
</gene>
<proteinExistence type="predicted"/>
<organism evidence="1 2">
    <name type="scientific">Aquirufa antheringensis</name>
    <dbReference type="NCBI Taxonomy" id="2516559"/>
    <lineage>
        <taxon>Bacteria</taxon>
        <taxon>Pseudomonadati</taxon>
        <taxon>Bacteroidota</taxon>
        <taxon>Cytophagia</taxon>
        <taxon>Cytophagales</taxon>
        <taxon>Flectobacillaceae</taxon>
        <taxon>Aquirufa</taxon>
    </lineage>
</organism>
<accession>A0A4Q9B923</accession>
<sequence length="1005" mass="113784">MRNFTSFIAVVFVLFFGSIQLKAQGSQWISENHRIQYQKFAWKFVGSSNFEVYYLDKNEALAKSTLAYLEADFVRVTELISYSPVQKIKVFMYPNHETWLQSNGGISLVNVQDVEKENLANFRIEIAFKDNLGAFKQELTKQVARIYLHDLLFGGSVKDVLQNSLLLTVSDWYVLGMAAYIAAGDSPEMRRFTYQIISENKIRKLPLAKGKEAELLGQSIWSYIASTYGKQAIGNILNLTRIIRNEQSSVSSTIRKPFSKFLKEWFDYYLNDAKQLEVNSQKVFAWEEYQGKTTLMNSYRVSPDGKYEVWVSDDAGRYSVYLHPIGSTKTQVILQSGLKEVDRHSDGKGPLLSWYGANSLAVLFADQGYMWLKNFSLDKAGKVRGDDKKKIANLSYLDVKMSSNGAKMLVRVLDKGQVDVGIYDLKRNRLNPVTKDAFDETEAHWLPDNRILYLTDRYVDSLPAPAAPFTSAFVWSPEEPENPSRLFSTSGKLSNFQFRSDSVAYFLQAQSNGNRLIRFQWRDTTFQQMAVRSVAWENFELTPTGIFSKERVILTDKIARYAWTSIDELTNSTWIPTVLDPVAMAAVDQVVSETTDVAKKSRRARLERQQSIRLKREPGKLIGPLDYESSFVMNGSEGQFKSDPIRGIGYGYEVKANDLVENHLFKAGAFLTANLRNTDIWGEYSYLANKLDWNFRYDRKVLGQDTETASQKIRFNRFALTATYPFNLLSRLSVTGMYSTNRSFSQFSLTNPEDYSGYAGTLVNYVFDSTVPMGENLRTGMRISLSAEGHKEVINSGDFVRLGVDARYYTKLSNSFYVATRFSASHQLGSKTQATMLGGMENWLFNQQEARTQETPIGLANLAQRDVFMSHFAAPLRGFALNKLSGNSHLLLNVELRMPVNSLMLIESSSILNSVQLVGFTDVGTAWSGLSPFAKTNGFNTNVYGGNTNPFQATVTDYRNPFLMGYGLGARATIFGYFVKFDYAFGIENKEVKSPATYLTLGYDF</sequence>
<name>A0A4Q9B923_9BACT</name>